<feature type="domain" description="EGF-like" evidence="9">
    <location>
        <begin position="612"/>
        <end position="645"/>
    </location>
</feature>
<dbReference type="RefSeq" id="XP_002683347.1">
    <property type="nucleotide sequence ID" value="XM_002683301.1"/>
</dbReference>
<sequence length="1830" mass="194313">MNTSKGLVRVDFFDSDCTAGQFCNPIGWNCSNIVNVTNSCKLSCVHGKCDNTNGIAKCTCEPGYSGELCQNFDSNNGNSNFTNPCTLSCVHGKCENATGIAECICNLGYSGKLCDNENNTPSNPCTLDCNPRGACVNTTGSAICICDESANYAFQNNKCVRSQPVCNNGCGNGVCKYSDDESSVTFCDCDLGYKSQSGPCSSCNDILGYVESNGKCVCDESAGLVTSSNGTCVQTNAPKCQYDCGSNGVCEFITATTSDCVCKNGFETKVASLPCSSCPIGSVLKGSTCVCDVASGYISSGSDCICDTLSGFNNTGSACACSESLGFIKEGSNCVCKLGFENIEGTCVAKVPVCVNGCGKGVCEFINVATSDATQCKCFTEYVTTNAQSPCSECASSYSKNSNGICLRVCESGYSGEDCSVYTPPTQCIEVPSGSLTYCKSSVYYKVLNTAFSPTAHYSSPQSALTEITNLLKSIDSEAEKKAQSMIDTIINGGKTCDDTCRKAIANYICYQDIKPCFSDKSTPYEKSLCKNTCAFIWTNGIVNSTSTSNCEGKPESECFYGKYLPPSTSCYGKLYTDAAVCSGKGLCMDENSCSCRTGFSGLNCQFNLCFGIDGNSSSVCNGNGDCVGVNNCKCKTGFTGSSCNIPICNGKQESEGGCSFQGTCTSSGCYCKNNFAGSSCSSCKEGFTGSKCDVPICNGIKASDKGVCGGRGSCVSIEGVPTCKCSEGYDGDLCQNFKCNGIDRSNRDVCSGVGSCVSVDTCVCKGNYEPSKFCSVCTLAYSGVNCTGRICSDEGTCNGHGVCTSDFKCSCTGNWVGEYCRNCKEGFVGSNCQVQCTSAQNCSSRGTCNSDGSCTCIGNSMGANCEKCVEGWYGEKCDFKIDQNSFGFSQNGDSISGVVYSSLKKKFTCSELITDVSSIGEGAGCLINSETMTMTISIGPSASIKVNDKLIFKKYFSSPETVAVTVETKDFVPIPPTATLTADKSIISKACGSIYLDASGSISKDRRALKFIWAVEISPSADDVSTLQKILDQQQDISGVKISAKDLSVGSYSVKVTVSSTFSQRSTVAFASFEVTDLTAPTVTIKEGLQSTLVIGKTSTITPLVTFPSCYIGSGEISYVYSWDSKTTITVPILQMKEMLVFSDTYTKITEPGEYYLTLTVSQTGAASVSIPFTVSAKALPLVVGFNIRDMSQSFETDVSFVVNKNDPSNPSDASGNVQLLCSNIDTGVDCSGFKSNENNIDQTFLSFKSSMLPGVYLFTTIFTKGSRRSSATVKVTVLDQPKSSVIRVSIIAPVGSDSTSMDPSSDLILQSSSADTLSTSRVFTWSSTDLELSSISTSNKYINIPKSLLVPGATYSINVKVVDGLRSGDATFTFTVNSPPTIGILEVYPKSGIALQDEFQIKCGNGWYDTQLPLSYKFMYKTSDATIWKVLSERSEKRSIATSLPAGNLQIKVVVYDSLGAASETISEVTTSLPSSGQALGLLETAQKGSISVSSLSAVLSVVSSVTPASAEEKLALQQAGKAFIDKFFEQEDQQSQIVSESSESASTKVSIISSVSDNVRNFPDDTVSKIIDQFFTTVMGVSSSETISMKPDDIENSKKSASSLEEYVSSSVSKRAISTFTIQDLNKIDQIKANLDVFSSMKILESLESVKLVNKIYTLKNSTLKSISKVVDFGIVVNNNIMSFLNENVTIASIKIEKISQTRSVLTNEIACYTLKNEDYVITPTCTLVSNDSTFVTIQIRDSGSYVVAEAETTKPQPPTSTSGDTVIPPPIVVPKPNMNYLALLLLIIPLVAVIAVIVGAVFVFTKKRKETPGNSNKLNEKELLSI</sequence>
<feature type="disulfide bond" evidence="7">
    <location>
        <begin position="812"/>
        <end position="821"/>
    </location>
</feature>
<evidence type="ECO:0000256" key="1">
    <source>
        <dbReference type="ARBA" id="ARBA00004370"/>
    </source>
</evidence>
<dbReference type="EMBL" id="GG738845">
    <property type="protein sequence ID" value="EFC50603.1"/>
    <property type="molecule type" value="Genomic_DNA"/>
</dbReference>
<dbReference type="PANTHER" id="PTHR46730">
    <property type="entry name" value="POLYCYSTIN-1"/>
    <property type="match status" value="1"/>
</dbReference>
<organism evidence="12">
    <name type="scientific">Naegleria gruberi</name>
    <name type="common">Amoeba</name>
    <dbReference type="NCBI Taxonomy" id="5762"/>
    <lineage>
        <taxon>Eukaryota</taxon>
        <taxon>Discoba</taxon>
        <taxon>Heterolobosea</taxon>
        <taxon>Tetramitia</taxon>
        <taxon>Eutetramitia</taxon>
        <taxon>Vahlkampfiidae</taxon>
        <taxon>Naegleria</taxon>
    </lineage>
</organism>
<feature type="domain" description="EGF-like" evidence="9">
    <location>
        <begin position="788"/>
        <end position="822"/>
    </location>
</feature>
<gene>
    <name evidence="11" type="ORF">NAEGRDRAFT_61067</name>
</gene>
<dbReference type="PROSITE" id="PS01186">
    <property type="entry name" value="EGF_2"/>
    <property type="match status" value="5"/>
</dbReference>
<evidence type="ECO:0000259" key="10">
    <source>
        <dbReference type="PROSITE" id="PS51111"/>
    </source>
</evidence>
<dbReference type="PANTHER" id="PTHR46730:SF1">
    <property type="entry name" value="PLAT DOMAIN-CONTAINING PROTEIN"/>
    <property type="match status" value="1"/>
</dbReference>
<keyword evidence="12" id="KW-1185">Reference proteome</keyword>
<dbReference type="GO" id="GO:0006816">
    <property type="term" value="P:calcium ion transport"/>
    <property type="evidence" value="ECO:0007669"/>
    <property type="project" value="TreeGrafter"/>
</dbReference>
<feature type="domain" description="EGF-like" evidence="9">
    <location>
        <begin position="694"/>
        <end position="736"/>
    </location>
</feature>
<evidence type="ECO:0000256" key="2">
    <source>
        <dbReference type="ARBA" id="ARBA00007200"/>
    </source>
</evidence>
<dbReference type="InterPro" id="IPR000742">
    <property type="entry name" value="EGF"/>
</dbReference>
<dbReference type="GO" id="GO:0005886">
    <property type="term" value="C:plasma membrane"/>
    <property type="evidence" value="ECO:0007669"/>
    <property type="project" value="TreeGrafter"/>
</dbReference>
<evidence type="ECO:0000256" key="6">
    <source>
        <dbReference type="ARBA" id="ARBA00023136"/>
    </source>
</evidence>
<dbReference type="InterPro" id="IPR002859">
    <property type="entry name" value="PKD/REJ-like"/>
</dbReference>
<dbReference type="VEuPathDB" id="AmoebaDB:NAEGRDRAFT_61067"/>
<feature type="disulfide bond" evidence="7">
    <location>
        <begin position="60"/>
        <end position="69"/>
    </location>
</feature>
<dbReference type="InterPro" id="IPR014010">
    <property type="entry name" value="REJ_dom"/>
</dbReference>
<comment type="caution">
    <text evidence="7">Lacks conserved residue(s) required for the propagation of feature annotation.</text>
</comment>
<keyword evidence="6 8" id="KW-0472">Membrane</keyword>
<dbReference type="GeneID" id="8849509"/>
<dbReference type="OMA" id="SSETISM"/>
<evidence type="ECO:0000259" key="9">
    <source>
        <dbReference type="PROSITE" id="PS50026"/>
    </source>
</evidence>
<keyword evidence="7" id="KW-0245">EGF-like domain</keyword>
<comment type="similarity">
    <text evidence="2">Belongs to the polycystin family.</text>
</comment>
<feature type="domain" description="EGF-like" evidence="9">
    <location>
        <begin position="81"/>
        <end position="115"/>
    </location>
</feature>
<dbReference type="PROSITE" id="PS50026">
    <property type="entry name" value="EGF_3"/>
    <property type="match status" value="5"/>
</dbReference>
<reference evidence="11 12" key="1">
    <citation type="journal article" date="2010" name="Cell">
        <title>The genome of Naegleria gruberi illuminates early eukaryotic versatility.</title>
        <authorList>
            <person name="Fritz-Laylin L.K."/>
            <person name="Prochnik S.E."/>
            <person name="Ginger M.L."/>
            <person name="Dacks J.B."/>
            <person name="Carpenter M.L."/>
            <person name="Field M.C."/>
            <person name="Kuo A."/>
            <person name="Paredez A."/>
            <person name="Chapman J."/>
            <person name="Pham J."/>
            <person name="Shu S."/>
            <person name="Neupane R."/>
            <person name="Cipriano M."/>
            <person name="Mancuso J."/>
            <person name="Tu H."/>
            <person name="Salamov A."/>
            <person name="Lindquist E."/>
            <person name="Shapiro H."/>
            <person name="Lucas S."/>
            <person name="Grigoriev I.V."/>
            <person name="Cande W.Z."/>
            <person name="Fulton C."/>
            <person name="Rokhsar D.S."/>
            <person name="Dawson S.C."/>
        </authorList>
    </citation>
    <scope>NUCLEOTIDE SEQUENCE [LARGE SCALE GENOMIC DNA]</scope>
    <source>
        <strain evidence="11 12">NEG-M</strain>
    </source>
</reference>
<keyword evidence="4" id="KW-0677">Repeat</keyword>
<dbReference type="PROSITE" id="PS51111">
    <property type="entry name" value="REJ"/>
    <property type="match status" value="1"/>
</dbReference>
<feature type="disulfide bond" evidence="7">
    <location>
        <begin position="726"/>
        <end position="735"/>
    </location>
</feature>
<dbReference type="GO" id="GO:0005261">
    <property type="term" value="F:monoatomic cation channel activity"/>
    <property type="evidence" value="ECO:0007669"/>
    <property type="project" value="TreeGrafter"/>
</dbReference>
<evidence type="ECO:0000256" key="3">
    <source>
        <dbReference type="ARBA" id="ARBA00022692"/>
    </source>
</evidence>
<comment type="subcellular location">
    <subcellularLocation>
        <location evidence="1">Membrane</location>
    </subcellularLocation>
</comment>
<feature type="transmembrane region" description="Helical" evidence="8">
    <location>
        <begin position="1784"/>
        <end position="1808"/>
    </location>
</feature>
<dbReference type="PROSITE" id="PS01248">
    <property type="entry name" value="EGF_LAM_1"/>
    <property type="match status" value="1"/>
</dbReference>
<feature type="domain" description="EGF-like" evidence="9">
    <location>
        <begin position="36"/>
        <end position="70"/>
    </location>
</feature>
<evidence type="ECO:0000313" key="11">
    <source>
        <dbReference type="EMBL" id="EFC50603.1"/>
    </source>
</evidence>
<dbReference type="SMART" id="SM00181">
    <property type="entry name" value="EGF"/>
    <property type="match status" value="13"/>
</dbReference>
<feature type="domain" description="REJ" evidence="10">
    <location>
        <begin position="974"/>
        <end position="1420"/>
    </location>
</feature>
<keyword evidence="3 8" id="KW-0812">Transmembrane</keyword>
<dbReference type="KEGG" id="ngr:NAEGRDRAFT_61067"/>
<keyword evidence="7" id="KW-1015">Disulfide bond</keyword>
<feature type="disulfide bond" evidence="7">
    <location>
        <begin position="105"/>
        <end position="114"/>
    </location>
</feature>
<dbReference type="OrthoDB" id="10040561at2759"/>
<evidence type="ECO:0000313" key="12">
    <source>
        <dbReference type="Proteomes" id="UP000006671"/>
    </source>
</evidence>
<dbReference type="Gene3D" id="2.10.25.10">
    <property type="entry name" value="Laminin"/>
    <property type="match status" value="3"/>
</dbReference>
<dbReference type="InterPro" id="IPR002049">
    <property type="entry name" value="LE_dom"/>
</dbReference>
<accession>D2UXB6</accession>
<evidence type="ECO:0000256" key="5">
    <source>
        <dbReference type="ARBA" id="ARBA00022989"/>
    </source>
</evidence>
<name>D2UXB6_NAEGR</name>
<dbReference type="STRING" id="5762.D2UXB6"/>
<proteinExistence type="inferred from homology"/>
<dbReference type="eggNOG" id="KOG1225">
    <property type="taxonomic scope" value="Eukaryota"/>
</dbReference>
<feature type="disulfide bond" evidence="7">
    <location>
        <begin position="635"/>
        <end position="644"/>
    </location>
</feature>
<dbReference type="InParanoid" id="D2UXB6"/>
<evidence type="ECO:0000256" key="4">
    <source>
        <dbReference type="ARBA" id="ARBA00022737"/>
    </source>
</evidence>
<dbReference type="Gene3D" id="2.170.300.10">
    <property type="entry name" value="Tie2 ligand-binding domain superfamily"/>
    <property type="match status" value="1"/>
</dbReference>
<evidence type="ECO:0000256" key="7">
    <source>
        <dbReference type="PROSITE-ProRule" id="PRU00076"/>
    </source>
</evidence>
<evidence type="ECO:0000256" key="8">
    <source>
        <dbReference type="SAM" id="Phobius"/>
    </source>
</evidence>
<dbReference type="Pfam" id="PF02010">
    <property type="entry name" value="REJ"/>
    <property type="match status" value="1"/>
</dbReference>
<protein>
    <submittedName>
        <fullName evidence="11">Basal body protein</fullName>
    </submittedName>
</protein>
<dbReference type="Proteomes" id="UP000006671">
    <property type="component" value="Unassembled WGS sequence"/>
</dbReference>
<keyword evidence="5 8" id="KW-1133">Transmembrane helix</keyword>
<dbReference type="PROSITE" id="PS00022">
    <property type="entry name" value="EGF_1"/>
    <property type="match status" value="7"/>
</dbReference>